<protein>
    <recommendedName>
        <fullName evidence="2">PF03932 family protein CutC</fullName>
    </recommendedName>
</protein>
<dbReference type="STRING" id="1227549.SAMN05444007_109144"/>
<organism evidence="3 4">
    <name type="scientific">Cribrihabitans marinus</name>
    <dbReference type="NCBI Taxonomy" id="1227549"/>
    <lineage>
        <taxon>Bacteria</taxon>
        <taxon>Pseudomonadati</taxon>
        <taxon>Pseudomonadota</taxon>
        <taxon>Alphaproteobacteria</taxon>
        <taxon>Rhodobacterales</taxon>
        <taxon>Paracoccaceae</taxon>
        <taxon>Cribrihabitans</taxon>
    </lineage>
</organism>
<dbReference type="GO" id="GO:0005507">
    <property type="term" value="F:copper ion binding"/>
    <property type="evidence" value="ECO:0007669"/>
    <property type="project" value="TreeGrafter"/>
</dbReference>
<dbReference type="Proteomes" id="UP000199379">
    <property type="component" value="Unassembled WGS sequence"/>
</dbReference>
<evidence type="ECO:0000256" key="1">
    <source>
        <dbReference type="ARBA" id="ARBA00007768"/>
    </source>
</evidence>
<dbReference type="HAMAP" id="MF_00795">
    <property type="entry name" value="CutC"/>
    <property type="match status" value="1"/>
</dbReference>
<dbReference type="AlphaFoldDB" id="A0A1H7D1W6"/>
<name>A0A1H7D1W6_9RHOB</name>
<dbReference type="InterPro" id="IPR036822">
    <property type="entry name" value="CutC-like_dom_sf"/>
</dbReference>
<dbReference type="SUPFAM" id="SSF110395">
    <property type="entry name" value="CutC-like"/>
    <property type="match status" value="1"/>
</dbReference>
<comment type="subcellular location">
    <subcellularLocation>
        <location evidence="2">Cytoplasm</location>
    </subcellularLocation>
</comment>
<keyword evidence="2" id="KW-0963">Cytoplasm</keyword>
<evidence type="ECO:0000256" key="2">
    <source>
        <dbReference type="HAMAP-Rule" id="MF_00795"/>
    </source>
</evidence>
<dbReference type="OrthoDB" id="9815677at2"/>
<keyword evidence="4" id="KW-1185">Reference proteome</keyword>
<dbReference type="GO" id="GO:0005737">
    <property type="term" value="C:cytoplasm"/>
    <property type="evidence" value="ECO:0007669"/>
    <property type="project" value="UniProtKB-SubCell"/>
</dbReference>
<dbReference type="Gene3D" id="3.20.20.380">
    <property type="entry name" value="Copper homeostasis (CutC) domain"/>
    <property type="match status" value="1"/>
</dbReference>
<comment type="similarity">
    <text evidence="1 2">Belongs to the CutC family.</text>
</comment>
<dbReference type="InterPro" id="IPR005627">
    <property type="entry name" value="CutC-like"/>
</dbReference>
<evidence type="ECO:0000313" key="4">
    <source>
        <dbReference type="Proteomes" id="UP000199379"/>
    </source>
</evidence>
<gene>
    <name evidence="2" type="primary">cutC</name>
    <name evidence="3" type="ORF">SAMN05444007_109144</name>
</gene>
<dbReference type="Pfam" id="PF03932">
    <property type="entry name" value="CutC"/>
    <property type="match status" value="1"/>
</dbReference>
<dbReference type="PANTHER" id="PTHR12598:SF0">
    <property type="entry name" value="COPPER HOMEOSTASIS PROTEIN CUTC HOMOLOG"/>
    <property type="match status" value="1"/>
</dbReference>
<dbReference type="EMBL" id="FNYD01000009">
    <property type="protein sequence ID" value="SEJ95771.1"/>
    <property type="molecule type" value="Genomic_DNA"/>
</dbReference>
<sequence>MALLEICVDSVAGLEAAVAGGADRIELCAALVLGGLSPPLSLLQAARQVPVPVHVMVRPRAGDFLYSAAELAGMAAEIAQVRQMGLAGAVLGAGSGAGLDWPALERLCAAARGLDVTLHRVVDLLPDRQGIPGPAQALGVRRILTSGGAATAMEGIDDIACLVRTAPPGLSVMPGAGVDPGNVAELVARTGATEIHASAAVAAPEENRDLLALGFAPDIRRAPKVESVRALKAACG</sequence>
<dbReference type="PANTHER" id="PTHR12598">
    <property type="entry name" value="COPPER HOMEOSTASIS PROTEIN CUTC"/>
    <property type="match status" value="1"/>
</dbReference>
<evidence type="ECO:0000313" key="3">
    <source>
        <dbReference type="EMBL" id="SEJ95771.1"/>
    </source>
</evidence>
<proteinExistence type="inferred from homology"/>
<reference evidence="3 4" key="1">
    <citation type="submission" date="2016-10" db="EMBL/GenBank/DDBJ databases">
        <authorList>
            <person name="de Groot N.N."/>
        </authorList>
    </citation>
    <scope>NUCLEOTIDE SEQUENCE [LARGE SCALE GENOMIC DNA]</scope>
    <source>
        <strain evidence="3 4">DSM 29340</strain>
    </source>
</reference>
<comment type="caution">
    <text evidence="2">Once thought to be involved in copper homeostasis, experiments in E.coli have shown this is not the case.</text>
</comment>
<dbReference type="RefSeq" id="WP_092369202.1">
    <property type="nucleotide sequence ID" value="NZ_BMGV01000009.1"/>
</dbReference>
<accession>A0A1H7D1W6</accession>